<evidence type="ECO:0000313" key="1">
    <source>
        <dbReference type="EMBL" id="ACL34429.1"/>
    </source>
</evidence>
<sequence>MEKDLHNLKLYINSTLETLRVCKNTIKSQRQIISIFSKLSLKLTSK</sequence>
<keyword evidence="2" id="KW-1185">Reference proteome</keyword>
<dbReference type="AlphaFoldDB" id="B8F0M0"/>
<name>B8F0M0_BORGR</name>
<accession>B8F0M0</accession>
<proteinExistence type="predicted"/>
<evidence type="ECO:0000313" key="2">
    <source>
        <dbReference type="Proteomes" id="UP000006103"/>
    </source>
</evidence>
<organism evidence="1 2">
    <name type="scientific">Borreliella garinii PBr</name>
    <dbReference type="NCBI Taxonomy" id="498743"/>
    <lineage>
        <taxon>Bacteria</taxon>
        <taxon>Pseudomonadati</taxon>
        <taxon>Spirochaetota</taxon>
        <taxon>Spirochaetia</taxon>
        <taxon>Spirochaetales</taxon>
        <taxon>Borreliaceae</taxon>
        <taxon>Borreliella</taxon>
    </lineage>
</organism>
<geneLocation type="plasmid" evidence="1 2">
    <name>PBr_lp25</name>
</geneLocation>
<keyword evidence="1" id="KW-0614">Plasmid</keyword>
<gene>
    <name evidence="1" type="ORF">BGAPBR_E0040</name>
</gene>
<dbReference type="Proteomes" id="UP000006103">
    <property type="component" value="Plasmid PBr_lp25"/>
</dbReference>
<reference evidence="1" key="1">
    <citation type="submission" date="2008-12" db="EMBL/GenBank/DDBJ databases">
        <authorList>
            <person name="Fraser-Liggett C.M."/>
            <person name="Mongodin E.F."/>
            <person name="Casjens B."/>
            <person name="Dunn J."/>
            <person name="Luft B."/>
            <person name="Qiu W."/>
            <person name="Schutzer S."/>
            <person name="Sebastian Y."/>
        </authorList>
    </citation>
    <scope>NUCLEOTIDE SEQUENCE [LARGE SCALE GENOMIC DNA]</scope>
    <source>
        <strain evidence="1">PBr</strain>
        <plasmid evidence="1">PBr_lp25</plasmid>
    </source>
</reference>
<protein>
    <submittedName>
        <fullName evidence="1">Uncharacterized protein</fullName>
    </submittedName>
</protein>
<dbReference type="EMBL" id="CP001301">
    <property type="protein sequence ID" value="ACL34429.1"/>
    <property type="molecule type" value="Genomic_DNA"/>
</dbReference>